<feature type="region of interest" description="Disordered" evidence="1">
    <location>
        <begin position="199"/>
        <end position="218"/>
    </location>
</feature>
<feature type="compositionally biased region" description="Basic and acidic residues" evidence="1">
    <location>
        <begin position="209"/>
        <end position="218"/>
    </location>
</feature>
<sequence length="218" mass="25169">MLHLLSSNFRQVSPPLSKTQHWNNCNCLQHVISRQKKPNTKKTFKLVTASFPSIQLISSLIGDELLPLNAYSYSSLSDLIYDHGDDEDSEDDDDNVFLTTEHMILQNEINAKLDHSLKREQWKFDLVQILSAVRDTSNYREMLERKSLTELILTYNRTFDKSSIWNPETSTRFVPVFGSWVPPSKLQLTTDGPLPTNHPLFSETFFPDESPRSDHLEL</sequence>
<dbReference type="EMBL" id="CADEPM010000002">
    <property type="protein sequence ID" value="CAB3401054.1"/>
    <property type="molecule type" value="Genomic_DNA"/>
</dbReference>
<name>A0A8S1EFQ3_9PELO</name>
<evidence type="ECO:0000313" key="3">
    <source>
        <dbReference type="Proteomes" id="UP000494206"/>
    </source>
</evidence>
<comment type="caution">
    <text evidence="2">The sequence shown here is derived from an EMBL/GenBank/DDBJ whole genome shotgun (WGS) entry which is preliminary data.</text>
</comment>
<dbReference type="AlphaFoldDB" id="A0A8S1EFQ3"/>
<organism evidence="2 3">
    <name type="scientific">Caenorhabditis bovis</name>
    <dbReference type="NCBI Taxonomy" id="2654633"/>
    <lineage>
        <taxon>Eukaryota</taxon>
        <taxon>Metazoa</taxon>
        <taxon>Ecdysozoa</taxon>
        <taxon>Nematoda</taxon>
        <taxon>Chromadorea</taxon>
        <taxon>Rhabditida</taxon>
        <taxon>Rhabditina</taxon>
        <taxon>Rhabditomorpha</taxon>
        <taxon>Rhabditoidea</taxon>
        <taxon>Rhabditidae</taxon>
        <taxon>Peloderinae</taxon>
        <taxon>Caenorhabditis</taxon>
    </lineage>
</organism>
<reference evidence="2 3" key="1">
    <citation type="submission" date="2020-04" db="EMBL/GenBank/DDBJ databases">
        <authorList>
            <person name="Laetsch R D."/>
            <person name="Stevens L."/>
            <person name="Kumar S."/>
            <person name="Blaxter L. M."/>
        </authorList>
    </citation>
    <scope>NUCLEOTIDE SEQUENCE [LARGE SCALE GENOMIC DNA]</scope>
</reference>
<protein>
    <submittedName>
        <fullName evidence="2">Uncharacterized protein</fullName>
    </submittedName>
</protein>
<evidence type="ECO:0000313" key="2">
    <source>
        <dbReference type="EMBL" id="CAB3401054.1"/>
    </source>
</evidence>
<gene>
    <name evidence="2" type="ORF">CBOVIS_LOCUS3862</name>
</gene>
<evidence type="ECO:0000256" key="1">
    <source>
        <dbReference type="SAM" id="MobiDB-lite"/>
    </source>
</evidence>
<proteinExistence type="predicted"/>
<dbReference type="Proteomes" id="UP000494206">
    <property type="component" value="Unassembled WGS sequence"/>
</dbReference>
<keyword evidence="3" id="KW-1185">Reference proteome</keyword>
<accession>A0A8S1EFQ3</accession>